<accession>A0ABQ3LGZ1</accession>
<evidence type="ECO:0000313" key="4">
    <source>
        <dbReference type="EMBL" id="GHH15846.1"/>
    </source>
</evidence>
<sequence length="329" mass="34758">MTSRRTFLACGLAASLPLPAFAQDPGVGAGGRAGSGTAERFPLWPKTPPGAQQTTVTDAWVKRSPTGGPDDIAWPHVATPMLTVLKPARPNGAAVLICPGGGYVRVAVGRNPGAISQWFADRGVTAFELLYRLPHDGWAAGPDVALQDAQRAMRVIRAGAGTRWTVDPARVAITGFSAGGHVAAKLAARSTLAVYDPQDAADRLSATPTVAGLFYPVITMFDEGVHAQSRRELLGANAASPDFQRRYSAQVDLPADMPPTFIACNADDPVVLFKNSLLMIEALHAAKVPASLMVFEKGGHGPPAKRRDGTIVPWQQMFADWAGDHGWPA</sequence>
<proteinExistence type="predicted"/>
<dbReference type="Proteomes" id="UP000652430">
    <property type="component" value="Unassembled WGS sequence"/>
</dbReference>
<evidence type="ECO:0000259" key="3">
    <source>
        <dbReference type="Pfam" id="PF20434"/>
    </source>
</evidence>
<comment type="caution">
    <text evidence="4">The sequence shown here is derived from an EMBL/GenBank/DDBJ whole genome shotgun (WGS) entry which is preliminary data.</text>
</comment>
<reference evidence="5" key="1">
    <citation type="journal article" date="2019" name="Int. J. Syst. Evol. Microbiol.">
        <title>The Global Catalogue of Microorganisms (GCM) 10K type strain sequencing project: providing services to taxonomists for standard genome sequencing and annotation.</title>
        <authorList>
            <consortium name="The Broad Institute Genomics Platform"/>
            <consortium name="The Broad Institute Genome Sequencing Center for Infectious Disease"/>
            <person name="Wu L."/>
            <person name="Ma J."/>
        </authorList>
    </citation>
    <scope>NUCLEOTIDE SEQUENCE [LARGE SCALE GENOMIC DNA]</scope>
    <source>
        <strain evidence="5">CGMCC 1.8957</strain>
    </source>
</reference>
<evidence type="ECO:0000256" key="1">
    <source>
        <dbReference type="ARBA" id="ARBA00022801"/>
    </source>
</evidence>
<evidence type="ECO:0000256" key="2">
    <source>
        <dbReference type="SAM" id="SignalP"/>
    </source>
</evidence>
<feature type="domain" description="BD-FAE-like" evidence="3">
    <location>
        <begin position="94"/>
        <end position="283"/>
    </location>
</feature>
<keyword evidence="5" id="KW-1185">Reference proteome</keyword>
<keyword evidence="2" id="KW-0732">Signal</keyword>
<dbReference type="Gene3D" id="3.40.50.1820">
    <property type="entry name" value="alpha/beta hydrolase"/>
    <property type="match status" value="1"/>
</dbReference>
<gene>
    <name evidence="4" type="ORF">GCM10008023_19210</name>
</gene>
<feature type="chain" id="PRO_5046888756" evidence="2">
    <location>
        <begin position="23"/>
        <end position="329"/>
    </location>
</feature>
<dbReference type="SUPFAM" id="SSF53474">
    <property type="entry name" value="alpha/beta-Hydrolases"/>
    <property type="match status" value="1"/>
</dbReference>
<protein>
    <submittedName>
        <fullName evidence="4">Alpha/beta hydrolase</fullName>
    </submittedName>
</protein>
<dbReference type="PANTHER" id="PTHR48081">
    <property type="entry name" value="AB HYDROLASE SUPERFAMILY PROTEIN C4A8.06C"/>
    <property type="match status" value="1"/>
</dbReference>
<dbReference type="EMBL" id="BNAQ01000002">
    <property type="protein sequence ID" value="GHH15846.1"/>
    <property type="molecule type" value="Genomic_DNA"/>
</dbReference>
<feature type="signal peptide" evidence="2">
    <location>
        <begin position="1"/>
        <end position="22"/>
    </location>
</feature>
<dbReference type="Pfam" id="PF20434">
    <property type="entry name" value="BD-FAE"/>
    <property type="match status" value="1"/>
</dbReference>
<keyword evidence="1 4" id="KW-0378">Hydrolase</keyword>
<dbReference type="InterPro" id="IPR029058">
    <property type="entry name" value="AB_hydrolase_fold"/>
</dbReference>
<dbReference type="GO" id="GO:0016787">
    <property type="term" value="F:hydrolase activity"/>
    <property type="evidence" value="ECO:0007669"/>
    <property type="project" value="UniProtKB-KW"/>
</dbReference>
<dbReference type="PANTHER" id="PTHR48081:SF6">
    <property type="entry name" value="PEPTIDASE S9 PROLYL OLIGOPEPTIDASE CATALYTIC DOMAIN-CONTAINING PROTEIN"/>
    <property type="match status" value="1"/>
</dbReference>
<organism evidence="4 5">
    <name type="scientific">Sphingomonas glacialis</name>
    <dbReference type="NCBI Taxonomy" id="658225"/>
    <lineage>
        <taxon>Bacteria</taxon>
        <taxon>Pseudomonadati</taxon>
        <taxon>Pseudomonadota</taxon>
        <taxon>Alphaproteobacteria</taxon>
        <taxon>Sphingomonadales</taxon>
        <taxon>Sphingomonadaceae</taxon>
        <taxon>Sphingomonas</taxon>
    </lineage>
</organism>
<dbReference type="InterPro" id="IPR050300">
    <property type="entry name" value="GDXG_lipolytic_enzyme"/>
</dbReference>
<name>A0ABQ3LGZ1_9SPHN</name>
<dbReference type="RefSeq" id="WP_189676046.1">
    <property type="nucleotide sequence ID" value="NZ_BNAQ01000002.1"/>
</dbReference>
<evidence type="ECO:0000313" key="5">
    <source>
        <dbReference type="Proteomes" id="UP000652430"/>
    </source>
</evidence>
<dbReference type="InterPro" id="IPR049492">
    <property type="entry name" value="BD-FAE-like_dom"/>
</dbReference>